<reference evidence="8" key="1">
    <citation type="submission" date="2016-10" db="EMBL/GenBank/DDBJ databases">
        <authorList>
            <person name="Varghese N."/>
            <person name="Submissions S."/>
        </authorList>
    </citation>
    <scope>NUCLEOTIDE SEQUENCE [LARGE SCALE GENOMIC DNA]</scope>
    <source>
        <strain evidence="8">DSM 6150</strain>
    </source>
</reference>
<keyword evidence="8" id="KW-1185">Reference proteome</keyword>
<dbReference type="PROSITE" id="PS51257">
    <property type="entry name" value="PROKAR_LIPOPROTEIN"/>
    <property type="match status" value="1"/>
</dbReference>
<sequence>MKTQKILLPMVCCLPFLGSCSMLQTASNKLWGSNPVYSVNKTTETPDSLYQQGRYYQGQQRYEQAAVAYRKALSTDPGFVEARNGLGVILALQGRLDEAVKEFQTAIKLAPAAAHIHNNLGHTLYLQGNYAAAVTALEQALVLAPDNRGTLSNLNLAYAKTGNPGYTPPANVSGTNLQVEGSPSQAVATTQDPPPPQTQTGRDNAPQLIPIESRGQLEAVQLAPNIYEIRERAPLPQTSKVQIDAPTRKTAATATPAQLRLEISNGNGVNGFAKKVSTYLGKQGYPTSRLTNQKPFQVEVTQIQYRPGFRDEAQRLKSSLPGNMELVQSDKLRQNIQARLLLGKDVAANVAQFESRPAVHVAKNDPSPKGGASEK</sequence>
<dbReference type="AlphaFoldDB" id="A0A1I4WYJ9"/>
<name>A0A1I4WYJ9_9NEIS</name>
<keyword evidence="1" id="KW-0677">Repeat</keyword>
<dbReference type="InterPro" id="IPR051685">
    <property type="entry name" value="Ycf3/AcsC/BcsC/TPR_MFPF"/>
</dbReference>
<dbReference type="Pfam" id="PF13432">
    <property type="entry name" value="TPR_16"/>
    <property type="match status" value="1"/>
</dbReference>
<dbReference type="InterPro" id="IPR013105">
    <property type="entry name" value="TPR_2"/>
</dbReference>
<evidence type="ECO:0000259" key="6">
    <source>
        <dbReference type="Pfam" id="PF13399"/>
    </source>
</evidence>
<proteinExistence type="predicted"/>
<dbReference type="PROSITE" id="PS50005">
    <property type="entry name" value="TPR"/>
    <property type="match status" value="3"/>
</dbReference>
<dbReference type="InterPro" id="IPR019734">
    <property type="entry name" value="TPR_rpt"/>
</dbReference>
<evidence type="ECO:0000313" key="8">
    <source>
        <dbReference type="Proteomes" id="UP000242869"/>
    </source>
</evidence>
<protein>
    <submittedName>
        <fullName evidence="7">Tetratricopeptide repeat-containing protein</fullName>
    </submittedName>
</protein>
<evidence type="ECO:0000256" key="3">
    <source>
        <dbReference type="PROSITE-ProRule" id="PRU00339"/>
    </source>
</evidence>
<dbReference type="InterPro" id="IPR011990">
    <property type="entry name" value="TPR-like_helical_dom_sf"/>
</dbReference>
<dbReference type="PANTHER" id="PTHR44943:SF4">
    <property type="entry name" value="TPR REPEAT-CONTAINING PROTEIN MJ0798"/>
    <property type="match status" value="1"/>
</dbReference>
<feature type="signal peptide" evidence="5">
    <location>
        <begin position="1"/>
        <end position="26"/>
    </location>
</feature>
<dbReference type="Gene3D" id="3.30.70.2390">
    <property type="match status" value="1"/>
</dbReference>
<feature type="repeat" description="TPR" evidence="3">
    <location>
        <begin position="80"/>
        <end position="113"/>
    </location>
</feature>
<dbReference type="EMBL" id="FOVE01000004">
    <property type="protein sequence ID" value="SFN18824.1"/>
    <property type="molecule type" value="Genomic_DNA"/>
</dbReference>
<evidence type="ECO:0000256" key="5">
    <source>
        <dbReference type="SAM" id="SignalP"/>
    </source>
</evidence>
<feature type="domain" description="LytR/CpsA/Psr regulator C-terminal" evidence="6">
    <location>
        <begin position="258"/>
        <end position="345"/>
    </location>
</feature>
<evidence type="ECO:0000256" key="4">
    <source>
        <dbReference type="SAM" id="MobiDB-lite"/>
    </source>
</evidence>
<accession>A0A1I4WYJ9</accession>
<evidence type="ECO:0000256" key="1">
    <source>
        <dbReference type="ARBA" id="ARBA00022737"/>
    </source>
</evidence>
<dbReference type="Gene3D" id="1.25.40.10">
    <property type="entry name" value="Tetratricopeptide repeat domain"/>
    <property type="match status" value="1"/>
</dbReference>
<dbReference type="Proteomes" id="UP000242869">
    <property type="component" value="Unassembled WGS sequence"/>
</dbReference>
<dbReference type="STRING" id="83765.SAMN05660284_00808"/>
<dbReference type="OrthoDB" id="128717at2"/>
<feature type="compositionally biased region" description="Polar residues" evidence="4">
    <location>
        <begin position="170"/>
        <end position="188"/>
    </location>
</feature>
<dbReference type="RefSeq" id="WP_143085966.1">
    <property type="nucleotide sequence ID" value="NZ_FOVE01000004.1"/>
</dbReference>
<feature type="chain" id="PRO_5017343181" evidence="5">
    <location>
        <begin position="27"/>
        <end position="375"/>
    </location>
</feature>
<dbReference type="PANTHER" id="PTHR44943">
    <property type="entry name" value="CELLULOSE SYNTHASE OPERON PROTEIN C"/>
    <property type="match status" value="1"/>
</dbReference>
<feature type="region of interest" description="Disordered" evidence="4">
    <location>
        <begin position="167"/>
        <end position="205"/>
    </location>
</feature>
<feature type="repeat" description="TPR" evidence="3">
    <location>
        <begin position="114"/>
        <end position="147"/>
    </location>
</feature>
<keyword evidence="2 3" id="KW-0802">TPR repeat</keyword>
<dbReference type="SMART" id="SM00028">
    <property type="entry name" value="TPR"/>
    <property type="match status" value="3"/>
</dbReference>
<feature type="repeat" description="TPR" evidence="3">
    <location>
        <begin position="46"/>
        <end position="79"/>
    </location>
</feature>
<dbReference type="Pfam" id="PF07719">
    <property type="entry name" value="TPR_2"/>
    <property type="match status" value="1"/>
</dbReference>
<dbReference type="SUPFAM" id="SSF48452">
    <property type="entry name" value="TPR-like"/>
    <property type="match status" value="1"/>
</dbReference>
<keyword evidence="5" id="KW-0732">Signal</keyword>
<dbReference type="InterPro" id="IPR027381">
    <property type="entry name" value="LytR/CpsA/Psr_C"/>
</dbReference>
<evidence type="ECO:0000256" key="2">
    <source>
        <dbReference type="ARBA" id="ARBA00022803"/>
    </source>
</evidence>
<evidence type="ECO:0000313" key="7">
    <source>
        <dbReference type="EMBL" id="SFN18824.1"/>
    </source>
</evidence>
<organism evidence="7 8">
    <name type="scientific">Formivibrio citricus</name>
    <dbReference type="NCBI Taxonomy" id="83765"/>
    <lineage>
        <taxon>Bacteria</taxon>
        <taxon>Pseudomonadati</taxon>
        <taxon>Pseudomonadota</taxon>
        <taxon>Betaproteobacteria</taxon>
        <taxon>Neisseriales</taxon>
        <taxon>Chitinibacteraceae</taxon>
        <taxon>Formivibrio</taxon>
    </lineage>
</organism>
<dbReference type="Pfam" id="PF13399">
    <property type="entry name" value="LytR_C"/>
    <property type="match status" value="1"/>
</dbReference>
<gene>
    <name evidence="7" type="ORF">SAMN05660284_00808</name>
</gene>